<evidence type="ECO:0000256" key="1">
    <source>
        <dbReference type="SAM" id="Phobius"/>
    </source>
</evidence>
<protein>
    <submittedName>
        <fullName evidence="3">VTT domain-containing protein</fullName>
    </submittedName>
</protein>
<feature type="transmembrane region" description="Helical" evidence="1">
    <location>
        <begin position="148"/>
        <end position="166"/>
    </location>
</feature>
<feature type="transmembrane region" description="Helical" evidence="1">
    <location>
        <begin position="111"/>
        <end position="136"/>
    </location>
</feature>
<sequence>MSDLVSIISNFMSEGPFLAVFLFLCVVIFFRAQGTYWLGRYITRVVQRTVTTPGSTAESSSRFARWLASERVQNGVHSVQRRGWPVVTLSFLTVGFQTIANMAAGILRMPWPLYTAAMIPGGLAWAAIYSTIGWAVWKATVASATYSWWGPLIMISLLGLYGVFFLRRKRAGDDIIKAENPSNSGE</sequence>
<organism evidence="3 4">
    <name type="scientific">Arcanobacterium phocisimile</name>
    <dbReference type="NCBI Taxonomy" id="1302235"/>
    <lineage>
        <taxon>Bacteria</taxon>
        <taxon>Bacillati</taxon>
        <taxon>Actinomycetota</taxon>
        <taxon>Actinomycetes</taxon>
        <taxon>Actinomycetales</taxon>
        <taxon>Actinomycetaceae</taxon>
        <taxon>Arcanobacterium</taxon>
    </lineage>
</organism>
<dbReference type="Proteomes" id="UP000602653">
    <property type="component" value="Chromosome"/>
</dbReference>
<dbReference type="EMBL" id="CP070228">
    <property type="protein sequence ID" value="QRV02785.1"/>
    <property type="molecule type" value="Genomic_DNA"/>
</dbReference>
<keyword evidence="1" id="KW-0472">Membrane</keyword>
<keyword evidence="4" id="KW-1185">Reference proteome</keyword>
<evidence type="ECO:0000259" key="2">
    <source>
        <dbReference type="Pfam" id="PF09335"/>
    </source>
</evidence>
<evidence type="ECO:0000313" key="3">
    <source>
        <dbReference type="EMBL" id="QRV02785.1"/>
    </source>
</evidence>
<name>A0ABX7IIV9_9ACTO</name>
<feature type="domain" description="VTT" evidence="2">
    <location>
        <begin position="16"/>
        <end position="134"/>
    </location>
</feature>
<keyword evidence="1" id="KW-0812">Transmembrane</keyword>
<accession>A0ABX7IIV9</accession>
<evidence type="ECO:0000313" key="4">
    <source>
        <dbReference type="Proteomes" id="UP000602653"/>
    </source>
</evidence>
<dbReference type="InterPro" id="IPR032816">
    <property type="entry name" value="VTT_dom"/>
</dbReference>
<proteinExistence type="predicted"/>
<feature type="transmembrane region" description="Helical" evidence="1">
    <location>
        <begin position="17"/>
        <end position="38"/>
    </location>
</feature>
<dbReference type="Pfam" id="PF09335">
    <property type="entry name" value="VTT_dom"/>
    <property type="match status" value="1"/>
</dbReference>
<gene>
    <name evidence="3" type="ORF">JTE88_03380</name>
</gene>
<dbReference type="RefSeq" id="WP_204425380.1">
    <property type="nucleotide sequence ID" value="NZ_CP070228.1"/>
</dbReference>
<keyword evidence="1" id="KW-1133">Transmembrane helix</keyword>
<reference evidence="3 4" key="1">
    <citation type="submission" date="2021-02" db="EMBL/GenBank/DDBJ databases">
        <title>Complete Genome Sequence of Arcanobacterium phocisimile strain DSM 26142T from a harbour seal.</title>
        <authorList>
            <person name="Borowiak M."/>
            <person name="Alssahen M."/>
            <person name="Malorny B."/>
            <person name="Laemmler C."/>
            <person name="Siebert U."/>
            <person name="Ploetz M."/>
            <person name="Abdulmawjood A."/>
        </authorList>
    </citation>
    <scope>NUCLEOTIDE SEQUENCE [LARGE SCALE GENOMIC DNA]</scope>
    <source>
        <strain evidence="3 4">DSM 26142</strain>
    </source>
</reference>